<proteinExistence type="inferred from homology"/>
<dbReference type="SUPFAM" id="SSF55298">
    <property type="entry name" value="YjgF-like"/>
    <property type="match status" value="1"/>
</dbReference>
<gene>
    <name evidence="2" type="ORF">EKH83_13195</name>
</gene>
<evidence type="ECO:0000256" key="1">
    <source>
        <dbReference type="ARBA" id="ARBA00010552"/>
    </source>
</evidence>
<dbReference type="PANTHER" id="PTHR11803">
    <property type="entry name" value="2-IMINOBUTANOATE/2-IMINOPROPANOATE DEAMINASE RIDA"/>
    <property type="match status" value="1"/>
</dbReference>
<dbReference type="AlphaFoldDB" id="A0A4Q0M7V9"/>
<dbReference type="EMBL" id="RXOC01000008">
    <property type="protein sequence ID" value="RXF69105.1"/>
    <property type="molecule type" value="Genomic_DNA"/>
</dbReference>
<dbReference type="Pfam" id="PF01042">
    <property type="entry name" value="Ribonuc_L-PSP"/>
    <property type="match status" value="1"/>
</dbReference>
<name>A0A4Q0M7V9_9SPHI</name>
<evidence type="ECO:0000313" key="3">
    <source>
        <dbReference type="Proteomes" id="UP000290848"/>
    </source>
</evidence>
<dbReference type="GO" id="GO:0019239">
    <property type="term" value="F:deaminase activity"/>
    <property type="evidence" value="ECO:0007669"/>
    <property type="project" value="TreeGrafter"/>
</dbReference>
<dbReference type="InterPro" id="IPR035959">
    <property type="entry name" value="RutC-like_sf"/>
</dbReference>
<reference evidence="2 3" key="1">
    <citation type="submission" date="2018-12" db="EMBL/GenBank/DDBJ databases">
        <title>The Draft Genome Sequence of the Soil Bacterium Pedobacter tournemirensis R1.</title>
        <authorList>
            <person name="He J."/>
        </authorList>
    </citation>
    <scope>NUCLEOTIDE SEQUENCE [LARGE SCALE GENOMIC DNA]</scope>
    <source>
        <strain evidence="2 3">R1</strain>
    </source>
</reference>
<dbReference type="FunFam" id="3.30.1330.40:FF:000001">
    <property type="entry name" value="L-PSP family endoribonuclease"/>
    <property type="match status" value="1"/>
</dbReference>
<protein>
    <submittedName>
        <fullName evidence="2">RidA family protein</fullName>
    </submittedName>
</protein>
<dbReference type="RefSeq" id="WP_128769913.1">
    <property type="nucleotide sequence ID" value="NZ_RXOC01000008.1"/>
</dbReference>
<accession>A0A4Q0M7V9</accession>
<dbReference type="PANTHER" id="PTHR11803:SF39">
    <property type="entry name" value="2-IMINOBUTANOATE_2-IMINOPROPANOATE DEAMINASE"/>
    <property type="match status" value="1"/>
</dbReference>
<comment type="caution">
    <text evidence="2">The sequence shown here is derived from an EMBL/GenBank/DDBJ whole genome shotgun (WGS) entry which is preliminary data.</text>
</comment>
<sequence length="126" mass="13567">MKQIIKTPNAPAPIGPYNQAIVANGFLYVSGQIAINPQNNELVLSSVEDETKQVMDNLSAILAEAKFSFEDVVKTTIFLSDMSLFPVVNEIYGSYFTGAFPARETIAVAGLPKNVNVEISVVATKA</sequence>
<dbReference type="NCBIfam" id="TIGR00004">
    <property type="entry name" value="Rid family detoxifying hydrolase"/>
    <property type="match status" value="1"/>
</dbReference>
<dbReference type="InterPro" id="IPR006056">
    <property type="entry name" value="RidA"/>
</dbReference>
<comment type="similarity">
    <text evidence="1">Belongs to the RutC family.</text>
</comment>
<organism evidence="2 3">
    <name type="scientific">Arcticibacter tournemirensis</name>
    <dbReference type="NCBI Taxonomy" id="699437"/>
    <lineage>
        <taxon>Bacteria</taxon>
        <taxon>Pseudomonadati</taxon>
        <taxon>Bacteroidota</taxon>
        <taxon>Sphingobacteriia</taxon>
        <taxon>Sphingobacteriales</taxon>
        <taxon>Sphingobacteriaceae</taxon>
        <taxon>Arcticibacter</taxon>
    </lineage>
</organism>
<dbReference type="Gene3D" id="3.30.1330.40">
    <property type="entry name" value="RutC-like"/>
    <property type="match status" value="1"/>
</dbReference>
<dbReference type="Proteomes" id="UP000290848">
    <property type="component" value="Unassembled WGS sequence"/>
</dbReference>
<dbReference type="GO" id="GO:0005829">
    <property type="term" value="C:cytosol"/>
    <property type="evidence" value="ECO:0007669"/>
    <property type="project" value="TreeGrafter"/>
</dbReference>
<dbReference type="InterPro" id="IPR006175">
    <property type="entry name" value="YjgF/YER057c/UK114"/>
</dbReference>
<evidence type="ECO:0000313" key="2">
    <source>
        <dbReference type="EMBL" id="RXF69105.1"/>
    </source>
</evidence>
<dbReference type="CDD" id="cd00448">
    <property type="entry name" value="YjgF_YER057c_UK114_family"/>
    <property type="match status" value="1"/>
</dbReference>